<dbReference type="Proteomes" id="UP001434883">
    <property type="component" value="Unassembled WGS sequence"/>
</dbReference>
<dbReference type="PANTHER" id="PTHR21393">
    <property type="entry name" value="MITOCHONDRIAL 28S RIBOSOMAL PROTEIN S27"/>
    <property type="match status" value="1"/>
</dbReference>
<protein>
    <submittedName>
        <fullName evidence="2">28S ribosomal protein S27, mitochondrial</fullName>
    </submittedName>
</protein>
<feature type="non-terminal residue" evidence="2">
    <location>
        <position position="1"/>
    </location>
</feature>
<dbReference type="InterPro" id="IPR034913">
    <property type="entry name" value="mS27/PTCD2"/>
</dbReference>
<dbReference type="Pfam" id="PF10037">
    <property type="entry name" value="MRP-S27"/>
    <property type="match status" value="1"/>
</dbReference>
<dbReference type="EMBL" id="JAHRIN010003274">
    <property type="protein sequence ID" value="MEQ2192703.1"/>
    <property type="molecule type" value="Genomic_DNA"/>
</dbReference>
<dbReference type="PANTHER" id="PTHR21393:SF0">
    <property type="entry name" value="SMALL RIBOSOMAL SUBUNIT PROTEIN MS27"/>
    <property type="match status" value="1"/>
</dbReference>
<keyword evidence="3" id="KW-1185">Reference proteome</keyword>
<proteinExistence type="predicted"/>
<reference evidence="2 3" key="1">
    <citation type="submission" date="2021-06" db="EMBL/GenBank/DDBJ databases">
        <authorList>
            <person name="Palmer J.M."/>
        </authorList>
    </citation>
    <scope>NUCLEOTIDE SEQUENCE [LARGE SCALE GENOMIC DNA]</scope>
    <source>
        <strain evidence="2 3">XC_2019</strain>
        <tissue evidence="2">Muscle</tissue>
    </source>
</reference>
<comment type="subcellular location">
    <subcellularLocation>
        <location evidence="1">Mitochondrion</location>
    </subcellularLocation>
</comment>
<sequence>VSEERTMGASLLICGLKQDNTVGLSAQLLGNALLGKVEILKGIHAVFKGMPLSWVRGYLGRALAVMERVSAATCDIKLSKDTVRVQKITEAIHLLCENVSVKSIIKGRKHPAEAMDFVLVWL</sequence>
<keyword evidence="2" id="KW-0687">Ribonucleoprotein</keyword>
<dbReference type="InterPro" id="IPR019266">
    <property type="entry name" value="Ribosomal_mS27"/>
</dbReference>
<evidence type="ECO:0000313" key="3">
    <source>
        <dbReference type="Proteomes" id="UP001434883"/>
    </source>
</evidence>
<evidence type="ECO:0000256" key="1">
    <source>
        <dbReference type="ARBA" id="ARBA00004173"/>
    </source>
</evidence>
<organism evidence="2 3">
    <name type="scientific">Xenoophorus captivus</name>
    <dbReference type="NCBI Taxonomy" id="1517983"/>
    <lineage>
        <taxon>Eukaryota</taxon>
        <taxon>Metazoa</taxon>
        <taxon>Chordata</taxon>
        <taxon>Craniata</taxon>
        <taxon>Vertebrata</taxon>
        <taxon>Euteleostomi</taxon>
        <taxon>Actinopterygii</taxon>
        <taxon>Neopterygii</taxon>
        <taxon>Teleostei</taxon>
        <taxon>Neoteleostei</taxon>
        <taxon>Acanthomorphata</taxon>
        <taxon>Ovalentaria</taxon>
        <taxon>Atherinomorphae</taxon>
        <taxon>Cyprinodontiformes</taxon>
        <taxon>Goodeidae</taxon>
        <taxon>Xenoophorus</taxon>
    </lineage>
</organism>
<keyword evidence="2" id="KW-0689">Ribosomal protein</keyword>
<comment type="caution">
    <text evidence="2">The sequence shown here is derived from an EMBL/GenBank/DDBJ whole genome shotgun (WGS) entry which is preliminary data.</text>
</comment>
<name>A0ABV0QB54_9TELE</name>
<dbReference type="GO" id="GO:0005840">
    <property type="term" value="C:ribosome"/>
    <property type="evidence" value="ECO:0007669"/>
    <property type="project" value="UniProtKB-KW"/>
</dbReference>
<evidence type="ECO:0000313" key="2">
    <source>
        <dbReference type="EMBL" id="MEQ2192703.1"/>
    </source>
</evidence>
<gene>
    <name evidence="2" type="primary">MRPS27_1</name>
    <name evidence="2" type="ORF">XENOCAPTIV_015802</name>
</gene>
<accession>A0ABV0QB54</accession>